<dbReference type="GO" id="GO:0005524">
    <property type="term" value="F:ATP binding"/>
    <property type="evidence" value="ECO:0007669"/>
    <property type="project" value="UniProtKB-UniRule"/>
</dbReference>
<evidence type="ECO:0000259" key="17">
    <source>
        <dbReference type="Pfam" id="PF02823"/>
    </source>
</evidence>
<dbReference type="EMBL" id="WJPP01000003">
    <property type="protein sequence ID" value="MRH78422.1"/>
    <property type="molecule type" value="Genomic_DNA"/>
</dbReference>
<evidence type="ECO:0000256" key="2">
    <source>
        <dbReference type="ARBA" id="ARBA00004202"/>
    </source>
</evidence>
<dbReference type="InterPro" id="IPR036771">
    <property type="entry name" value="ATPsynth_dsu/esu_N"/>
</dbReference>
<keyword evidence="13" id="KW-0375">Hydrogen ion transport</keyword>
<comment type="caution">
    <text evidence="18">The sequence shown here is derived from an EMBL/GenBank/DDBJ whole genome shotgun (WGS) entry which is preliminary data.</text>
</comment>
<evidence type="ECO:0000256" key="14">
    <source>
        <dbReference type="RuleBase" id="RU003656"/>
    </source>
</evidence>
<keyword evidence="13" id="KW-1003">Cell membrane</keyword>
<dbReference type="AlphaFoldDB" id="A0A6N7QR01"/>
<dbReference type="Pfam" id="PF00401">
    <property type="entry name" value="ATP-synt_DE"/>
    <property type="match status" value="1"/>
</dbReference>
<dbReference type="InterPro" id="IPR036794">
    <property type="entry name" value="ATP_F1_dsu/esu_C_sf"/>
</dbReference>
<evidence type="ECO:0000256" key="11">
    <source>
        <dbReference type="ARBA" id="ARBA00030215"/>
    </source>
</evidence>
<dbReference type="InterPro" id="IPR001469">
    <property type="entry name" value="ATP_synth_F1_dsu/esu"/>
</dbReference>
<dbReference type="Pfam" id="PF02823">
    <property type="entry name" value="ATP-synt_DE_N"/>
    <property type="match status" value="1"/>
</dbReference>
<dbReference type="GO" id="GO:0046933">
    <property type="term" value="F:proton-transporting ATP synthase activity, rotational mechanism"/>
    <property type="evidence" value="ECO:0007669"/>
    <property type="project" value="UniProtKB-UniRule"/>
</dbReference>
<dbReference type="CDD" id="cd12152">
    <property type="entry name" value="F1-ATPase_delta"/>
    <property type="match status" value="1"/>
</dbReference>
<dbReference type="HAMAP" id="MF_00530">
    <property type="entry name" value="ATP_synth_epsil_bac"/>
    <property type="match status" value="1"/>
</dbReference>
<dbReference type="NCBIfam" id="NF001847">
    <property type="entry name" value="PRK00571.1-4"/>
    <property type="match status" value="1"/>
</dbReference>
<dbReference type="GO" id="GO:0045259">
    <property type="term" value="C:proton-transporting ATP synthase complex"/>
    <property type="evidence" value="ECO:0007669"/>
    <property type="project" value="UniProtKB-KW"/>
</dbReference>
<evidence type="ECO:0000256" key="13">
    <source>
        <dbReference type="HAMAP-Rule" id="MF_00530"/>
    </source>
</evidence>
<evidence type="ECO:0000256" key="5">
    <source>
        <dbReference type="ARBA" id="ARBA00014480"/>
    </source>
</evidence>
<evidence type="ECO:0000256" key="8">
    <source>
        <dbReference type="ARBA" id="ARBA00023136"/>
    </source>
</evidence>
<keyword evidence="10 13" id="KW-0066">ATP synthesis</keyword>
<dbReference type="GO" id="GO:0005886">
    <property type="term" value="C:plasma membrane"/>
    <property type="evidence" value="ECO:0007669"/>
    <property type="project" value="UniProtKB-SubCell"/>
</dbReference>
<name>A0A6N7QR01_9GAMM</name>
<evidence type="ECO:0000313" key="18">
    <source>
        <dbReference type="EMBL" id="MRH78422.1"/>
    </source>
</evidence>
<dbReference type="Gene3D" id="2.60.15.10">
    <property type="entry name" value="F0F1 ATP synthase delta/epsilon subunit, N-terminal"/>
    <property type="match status" value="1"/>
</dbReference>
<evidence type="ECO:0000256" key="1">
    <source>
        <dbReference type="ARBA" id="ARBA00003543"/>
    </source>
</evidence>
<gene>
    <name evidence="13" type="primary">atpC</name>
    <name evidence="18" type="ORF">GH984_06845</name>
</gene>
<keyword evidence="8 13" id="KW-0472">Membrane</keyword>
<keyword evidence="19" id="KW-1185">Reference proteome</keyword>
<protein>
    <recommendedName>
        <fullName evidence="5 13">ATP synthase epsilon chain</fullName>
    </recommendedName>
    <alternativeName>
        <fullName evidence="12 13">ATP synthase F1 sector epsilon subunit</fullName>
    </alternativeName>
    <alternativeName>
        <fullName evidence="11 13">F-ATPase epsilon subunit</fullName>
    </alternativeName>
</protein>
<evidence type="ECO:0000256" key="10">
    <source>
        <dbReference type="ARBA" id="ARBA00023310"/>
    </source>
</evidence>
<keyword evidence="6 13" id="KW-0813">Transport</keyword>
<dbReference type="InterPro" id="IPR020547">
    <property type="entry name" value="ATP_synth_F1_esu_C"/>
</dbReference>
<evidence type="ECO:0000256" key="15">
    <source>
        <dbReference type="SAM" id="Coils"/>
    </source>
</evidence>
<evidence type="ECO:0000313" key="19">
    <source>
        <dbReference type="Proteomes" id="UP000433788"/>
    </source>
</evidence>
<feature type="domain" description="ATP synthase epsilon subunit C-terminal" evidence="16">
    <location>
        <begin position="88"/>
        <end position="133"/>
    </location>
</feature>
<keyword evidence="7 13" id="KW-0406">Ion transport</keyword>
<keyword evidence="15" id="KW-0175">Coiled coil</keyword>
<dbReference type="Gene3D" id="1.20.5.440">
    <property type="entry name" value="ATP synthase delta/epsilon subunit, C-terminal domain"/>
    <property type="match status" value="1"/>
</dbReference>
<reference evidence="18 19" key="1">
    <citation type="submission" date="2019-11" db="EMBL/GenBank/DDBJ databases">
        <authorList>
            <person name="Zhang X.Y."/>
        </authorList>
    </citation>
    <scope>NUCLEOTIDE SEQUENCE [LARGE SCALE GENOMIC DNA]</scope>
    <source>
        <strain evidence="18 19">C176</strain>
    </source>
</reference>
<feature type="domain" description="ATP synthase F1 complex delta/epsilon subunit N-terminal" evidence="17">
    <location>
        <begin position="5"/>
        <end position="84"/>
    </location>
</feature>
<dbReference type="RefSeq" id="WP_153719463.1">
    <property type="nucleotide sequence ID" value="NZ_WJPP01000003.1"/>
</dbReference>
<evidence type="ECO:0000256" key="6">
    <source>
        <dbReference type="ARBA" id="ARBA00022448"/>
    </source>
</evidence>
<comment type="function">
    <text evidence="1 13">Produces ATP from ADP in the presence of a proton gradient across the membrane.</text>
</comment>
<dbReference type="SUPFAM" id="SSF51344">
    <property type="entry name" value="Epsilon subunit of F1F0-ATP synthase N-terminal domain"/>
    <property type="match status" value="1"/>
</dbReference>
<sequence length="141" mass="15485">MAMTMHIDIVSAEESIHSGTASFIIARATGGEVGIYPRHLPMLVQLQAGEVTVRDEFDNEQFYYVSGGTMEVQPHVVTILADAAVRAKDIDEAAAEDARRRAEEALANRTSEVDYARAQAELIEAAAQLRTIQKLRKNARS</sequence>
<evidence type="ECO:0000256" key="7">
    <source>
        <dbReference type="ARBA" id="ARBA00023065"/>
    </source>
</evidence>
<keyword evidence="9 13" id="KW-0139">CF(1)</keyword>
<comment type="subunit">
    <text evidence="4 13 14">F-type ATPases have 2 components, CF(1) - the catalytic core - and CF(0) - the membrane proton channel. CF(1) has five subunits: alpha(3), beta(3), gamma(1), delta(1), epsilon(1). CF(0) has three main subunits: a, b and c.</text>
</comment>
<feature type="coiled-coil region" evidence="15">
    <location>
        <begin position="88"/>
        <end position="135"/>
    </location>
</feature>
<comment type="similarity">
    <text evidence="3 13 14">Belongs to the ATPase epsilon chain family.</text>
</comment>
<dbReference type="NCBIfam" id="TIGR01216">
    <property type="entry name" value="ATP_synt_epsi"/>
    <property type="match status" value="1"/>
</dbReference>
<evidence type="ECO:0000256" key="12">
    <source>
        <dbReference type="ARBA" id="ARBA00031795"/>
    </source>
</evidence>
<accession>A0A6N7QR01</accession>
<proteinExistence type="inferred from homology"/>
<dbReference type="SUPFAM" id="SSF46604">
    <property type="entry name" value="Epsilon subunit of F1F0-ATP synthase C-terminal domain"/>
    <property type="match status" value="1"/>
</dbReference>
<evidence type="ECO:0000256" key="9">
    <source>
        <dbReference type="ARBA" id="ARBA00023196"/>
    </source>
</evidence>
<organism evidence="18 19">
    <name type="scientific">Spiribacter salilacus</name>
    <dbReference type="NCBI Taxonomy" id="2664894"/>
    <lineage>
        <taxon>Bacteria</taxon>
        <taxon>Pseudomonadati</taxon>
        <taxon>Pseudomonadota</taxon>
        <taxon>Gammaproteobacteria</taxon>
        <taxon>Chromatiales</taxon>
        <taxon>Ectothiorhodospiraceae</taxon>
        <taxon>Spiribacter</taxon>
    </lineage>
</organism>
<evidence type="ECO:0000259" key="16">
    <source>
        <dbReference type="Pfam" id="PF00401"/>
    </source>
</evidence>
<comment type="subcellular location">
    <subcellularLocation>
        <location evidence="2 13">Cell membrane</location>
        <topology evidence="2 13">Peripheral membrane protein</topology>
    </subcellularLocation>
</comment>
<dbReference type="InterPro" id="IPR020546">
    <property type="entry name" value="ATP_synth_F1_dsu/esu_N"/>
</dbReference>
<dbReference type="Proteomes" id="UP000433788">
    <property type="component" value="Unassembled WGS sequence"/>
</dbReference>
<dbReference type="PANTHER" id="PTHR13822:SF10">
    <property type="entry name" value="ATP SYNTHASE EPSILON CHAIN, CHLOROPLASTIC"/>
    <property type="match status" value="1"/>
</dbReference>
<dbReference type="PANTHER" id="PTHR13822">
    <property type="entry name" value="ATP SYNTHASE DELTA/EPSILON CHAIN"/>
    <property type="match status" value="1"/>
</dbReference>
<evidence type="ECO:0000256" key="4">
    <source>
        <dbReference type="ARBA" id="ARBA00011648"/>
    </source>
</evidence>
<evidence type="ECO:0000256" key="3">
    <source>
        <dbReference type="ARBA" id="ARBA00005712"/>
    </source>
</evidence>